<evidence type="ECO:0000256" key="1">
    <source>
        <dbReference type="ARBA" id="ARBA00022679"/>
    </source>
</evidence>
<protein>
    <submittedName>
        <fullName evidence="4">Uncharacterized protein</fullName>
    </submittedName>
</protein>
<dbReference type="STRING" id="101091.A0A1C7MYX4"/>
<comment type="caution">
    <text evidence="4">The sequence shown here is derived from an EMBL/GenBank/DDBJ whole genome shotgun (WGS) entry which is preliminary data.</text>
</comment>
<dbReference type="Pfam" id="PF10250">
    <property type="entry name" value="O-FucT"/>
    <property type="match status" value="1"/>
</dbReference>
<keyword evidence="1" id="KW-0808">Transferase</keyword>
<dbReference type="InParanoid" id="A0A1C7MYX4"/>
<dbReference type="GO" id="GO:0016740">
    <property type="term" value="F:transferase activity"/>
    <property type="evidence" value="ECO:0007669"/>
    <property type="project" value="UniProtKB-KW"/>
</dbReference>
<sequence length="426" mass="49313">MTKRNLPFPFNQTFSTRSAVFSKSVQFDFRPSPPIDPHEKYLTFFTHSGFQNQLIQVENGILLAWYLNRTLILPKAILGDVFGWNQFNKLLHHHTVRDTNSYFCSQFTDRRLRKKMPCPDPSRYAVASFDELIDLSWARQHVKIVEREQSDFYWLQRQFGIKKDPFLLDDPDVGTFVNGDILFFKDKTRYDWRIYDVPAKHRFLGRYVDSLDVAQLHNRTERLIHFTSLFGTGKFAIKDPNNKAFFASLRNSMVYKHPAVLKAAESALEALGGSGHFIGAHLRTADGLFIKAISENIEHILHHIQAPTPPVNNNGSMSLTECVHLAKTNQTALVFLATDAMQPRNDDRFKPLWQHLPCTFTINDILHKDHSVWRYMNQYRTKHTRQSMHKYLMPLIDALVASKGSSFVGTKGSTFSGYIKRLHQNH</sequence>
<evidence type="ECO:0000313" key="4">
    <source>
        <dbReference type="EMBL" id="OBZ81968.1"/>
    </source>
</evidence>
<keyword evidence="5" id="KW-1185">Reference proteome</keyword>
<organism evidence="4 5">
    <name type="scientific">Choanephora cucurbitarum</name>
    <dbReference type="NCBI Taxonomy" id="101091"/>
    <lineage>
        <taxon>Eukaryota</taxon>
        <taxon>Fungi</taxon>
        <taxon>Fungi incertae sedis</taxon>
        <taxon>Mucoromycota</taxon>
        <taxon>Mucoromycotina</taxon>
        <taxon>Mucoromycetes</taxon>
        <taxon>Mucorales</taxon>
        <taxon>Mucorineae</taxon>
        <taxon>Choanephoraceae</taxon>
        <taxon>Choanephoroideae</taxon>
        <taxon>Choanephora</taxon>
    </lineage>
</organism>
<evidence type="ECO:0000313" key="5">
    <source>
        <dbReference type="Proteomes" id="UP000093000"/>
    </source>
</evidence>
<dbReference type="GO" id="GO:0006004">
    <property type="term" value="P:fucose metabolic process"/>
    <property type="evidence" value="ECO:0007669"/>
    <property type="project" value="UniProtKB-KW"/>
</dbReference>
<dbReference type="InterPro" id="IPR019378">
    <property type="entry name" value="GDP-Fuc_O-FucTrfase"/>
</dbReference>
<gene>
    <name evidence="4" type="ORF">A0J61_09984</name>
</gene>
<dbReference type="PANTHER" id="PTHR36050">
    <property type="entry name" value="O-FUCOSYLTRANSFERASE 30"/>
    <property type="match status" value="1"/>
</dbReference>
<evidence type="ECO:0000256" key="3">
    <source>
        <dbReference type="ARBA" id="ARBA00023277"/>
    </source>
</evidence>
<dbReference type="Gene3D" id="3.40.50.11350">
    <property type="match status" value="1"/>
</dbReference>
<dbReference type="CDD" id="cd11296">
    <property type="entry name" value="O-FucT_like"/>
    <property type="match status" value="1"/>
</dbReference>
<dbReference type="PANTHER" id="PTHR36050:SF1">
    <property type="entry name" value="O-FUCOSYLTRANSFERASE 30"/>
    <property type="match status" value="1"/>
</dbReference>
<dbReference type="Proteomes" id="UP000093000">
    <property type="component" value="Unassembled WGS sequence"/>
</dbReference>
<dbReference type="OrthoDB" id="1882547at2759"/>
<reference evidence="4 5" key="1">
    <citation type="submission" date="2016-03" db="EMBL/GenBank/DDBJ databases">
        <title>Choanephora cucurbitarum.</title>
        <authorList>
            <person name="Min B."/>
            <person name="Park H."/>
            <person name="Park J.-H."/>
            <person name="Shin H.-D."/>
            <person name="Choi I.-G."/>
        </authorList>
    </citation>
    <scope>NUCLEOTIDE SEQUENCE [LARGE SCALE GENOMIC DNA]</scope>
    <source>
        <strain evidence="4 5">KUS-F28377</strain>
    </source>
</reference>
<name>A0A1C7MYX4_9FUNG</name>
<dbReference type="AlphaFoldDB" id="A0A1C7MYX4"/>
<accession>A0A1C7MYX4</accession>
<dbReference type="EMBL" id="LUGH01000993">
    <property type="protein sequence ID" value="OBZ81968.1"/>
    <property type="molecule type" value="Genomic_DNA"/>
</dbReference>
<evidence type="ECO:0000256" key="2">
    <source>
        <dbReference type="ARBA" id="ARBA00023253"/>
    </source>
</evidence>
<keyword evidence="2" id="KW-0294">Fucose metabolism</keyword>
<proteinExistence type="predicted"/>
<keyword evidence="3" id="KW-0119">Carbohydrate metabolism</keyword>